<dbReference type="RefSeq" id="XP_034410598.1">
    <property type="nucleotide sequence ID" value="XM_034554707.1"/>
</dbReference>
<dbReference type="KEGG" id="clum:117745991"/>
<dbReference type="SUPFAM" id="SSF47672">
    <property type="entry name" value="Transferrin receptor-like dimerisation domain"/>
    <property type="match status" value="1"/>
</dbReference>
<dbReference type="InterPro" id="IPR007365">
    <property type="entry name" value="TFR-like_dimer_dom"/>
</dbReference>
<dbReference type="GeneTree" id="ENSGT01030000234598"/>
<dbReference type="GO" id="GO:0006879">
    <property type="term" value="P:intracellular iron ion homeostasis"/>
    <property type="evidence" value="ECO:0007669"/>
    <property type="project" value="UniProtKB-UniRule"/>
</dbReference>
<dbReference type="GO" id="GO:0035162">
    <property type="term" value="P:embryonic hemopoiesis"/>
    <property type="evidence" value="ECO:0007669"/>
    <property type="project" value="Ensembl"/>
</dbReference>
<dbReference type="SUPFAM" id="SSF53187">
    <property type="entry name" value="Zn-dependent exopeptidases"/>
    <property type="match status" value="2"/>
</dbReference>
<keyword evidence="2" id="KW-1133">Transmembrane helix</keyword>
<dbReference type="SUPFAM" id="SSF52025">
    <property type="entry name" value="PA domain"/>
    <property type="match status" value="1"/>
</dbReference>
<dbReference type="GeneID" id="117745991"/>
<dbReference type="GO" id="GO:0030218">
    <property type="term" value="P:erythrocyte differentiation"/>
    <property type="evidence" value="ECO:0007669"/>
    <property type="project" value="Ensembl"/>
</dbReference>
<dbReference type="GO" id="GO:0031623">
    <property type="term" value="P:receptor internalization"/>
    <property type="evidence" value="ECO:0007669"/>
    <property type="project" value="UniProtKB-UniRule"/>
</dbReference>
<keyword evidence="2" id="KW-0449">Lipoprotein</keyword>
<dbReference type="AlphaFoldDB" id="A0A8C2X8M7"/>
<protein>
    <recommendedName>
        <fullName evidence="2">Transferrin receptor protein 1</fullName>
    </recommendedName>
</protein>
<dbReference type="Gene3D" id="3.40.630.10">
    <property type="entry name" value="Zn peptidases"/>
    <property type="match status" value="1"/>
</dbReference>
<gene>
    <name evidence="6" type="primary">tfr1a</name>
</gene>
<evidence type="ECO:0000313" key="6">
    <source>
        <dbReference type="Ensembl" id="ENSCLMP00005014942.1"/>
    </source>
</evidence>
<dbReference type="GO" id="GO:0042541">
    <property type="term" value="P:hemoglobin biosynthetic process"/>
    <property type="evidence" value="ECO:0007669"/>
    <property type="project" value="Ensembl"/>
</dbReference>
<dbReference type="FunFam" id="3.40.630.10:FF:000065">
    <property type="entry name" value="Transferrin receptor 1b"/>
    <property type="match status" value="1"/>
</dbReference>
<evidence type="ECO:0000256" key="1">
    <source>
        <dbReference type="ARBA" id="ARBA00005634"/>
    </source>
</evidence>
<keyword evidence="2" id="KW-0675">Receptor</keyword>
<dbReference type="GO" id="GO:0033572">
    <property type="term" value="P:transferrin transport"/>
    <property type="evidence" value="ECO:0007669"/>
    <property type="project" value="UniProtKB-UniRule"/>
</dbReference>
<dbReference type="InterPro" id="IPR003137">
    <property type="entry name" value="PA_domain"/>
</dbReference>
<dbReference type="InterPro" id="IPR036757">
    <property type="entry name" value="TFR-like_dimer_dom_sf"/>
</dbReference>
<dbReference type="Ensembl" id="ENSCLMT00005015900.1">
    <property type="protein sequence ID" value="ENSCLMP00005014942.1"/>
    <property type="gene ID" value="ENSCLMG00005007754.1"/>
</dbReference>
<feature type="transmembrane region" description="Helical" evidence="2">
    <location>
        <begin position="77"/>
        <end position="98"/>
    </location>
</feature>
<comment type="subunit">
    <text evidence="2">Homodimer; disulfide-linked.</text>
</comment>
<keyword evidence="2" id="KW-0472">Membrane</keyword>
<name>A0A8C2X8M7_CYCLU</name>
<evidence type="ECO:0000259" key="4">
    <source>
        <dbReference type="Pfam" id="PF04253"/>
    </source>
</evidence>
<dbReference type="InterPro" id="IPR046450">
    <property type="entry name" value="PA_dom_sf"/>
</dbReference>
<feature type="domain" description="Transferrin receptor-like dimerisation" evidence="4">
    <location>
        <begin position="650"/>
        <end position="760"/>
    </location>
</feature>
<keyword evidence="2" id="KW-0564">Palmitate</keyword>
<evidence type="ECO:0000259" key="5">
    <source>
        <dbReference type="Pfam" id="PF04389"/>
    </source>
</evidence>
<dbReference type="Pfam" id="PF02225">
    <property type="entry name" value="PA"/>
    <property type="match status" value="1"/>
</dbReference>
<dbReference type="OrthoDB" id="5841748at2759"/>
<dbReference type="Pfam" id="PF04253">
    <property type="entry name" value="TFR_dimer"/>
    <property type="match status" value="1"/>
</dbReference>
<dbReference type="InterPro" id="IPR007484">
    <property type="entry name" value="Peptidase_M28"/>
</dbReference>
<keyword evidence="7" id="KW-1185">Reference proteome</keyword>
<keyword evidence="2" id="KW-0812">Transmembrane</keyword>
<dbReference type="InterPro" id="IPR039373">
    <property type="entry name" value="Peptidase_M28B"/>
</dbReference>
<accession>A0A8C2X8M7</accession>
<comment type="similarity">
    <text evidence="1 2">Belongs to the peptidase M28 family. M28B subfamily.</text>
</comment>
<evidence type="ECO:0000259" key="3">
    <source>
        <dbReference type="Pfam" id="PF02225"/>
    </source>
</evidence>
<reference evidence="6" key="1">
    <citation type="submission" date="2025-08" db="UniProtKB">
        <authorList>
            <consortium name="Ensembl"/>
        </authorList>
    </citation>
    <scope>IDENTIFICATION</scope>
</reference>
<dbReference type="GO" id="GO:0004998">
    <property type="term" value="F:transferrin receptor activity"/>
    <property type="evidence" value="ECO:0007669"/>
    <property type="project" value="UniProtKB-UniRule"/>
</dbReference>
<dbReference type="Gene3D" id="1.20.930.40">
    <property type="entry name" value="Transferrin receptor-like, dimerisation domain"/>
    <property type="match status" value="1"/>
</dbReference>
<keyword evidence="2" id="KW-1003">Cell membrane</keyword>
<dbReference type="Proteomes" id="UP000694565">
    <property type="component" value="Unplaced"/>
</dbReference>
<sequence>MDQARSTISKIFNGEPHSYTRFNLTQNMEGENSQVEMNLSSNMDEEVGGNGVGDHLNHNSNRKPYAGQKLGRKPKNLCFMAATTLLIFIIGYLIGYLIHRKKDSAPTCEASLDPFVDTFDHETGAAPLMDWDDVTKLLAQKLSAAKFEPVFSEFSNTNHRAGSPGDESLANKVINKFKEYGMNSWTDEHFVKVQDPPASGYNKFAYKKGRDEHPQGFLSYSPNGTATGAVLYAYYGQESDFRLLRDKNINLTDRVVLVRVGRISFAEKVANAAKMGASAVLIYPDPADYSIGDSTALFGHVHMGSGDPYTPGFPSFNHTQFPPVQSSGLPKILAQTITAGMATNILRQLGGQIEPESWGGHYKLGEQSDVITVEVNNVLIEKKINNVFGVIKGFVDADRYVVIGAQRDAWGAGFAASTVGTSALVELARSISDMVKNDGFKPRRSIVFASWSAGEYGSVGATEWLEGYLSSLSMKAFSYINLDKVVTGQKGFKVAASPLMHRLIESTLTEVNSPNKDGTLSSQFAKGNMELNVLEPLKVDNAAYPFLAFSGIPSVTFGFSSGNSDYPFFGTMLDTKEKLNSATSNQVAQLAEIATRFAGHIALRLVHDHLLRMDLIKYNNIIRTQVGQINSKVNTVKKMQPQLLPKALTVQWLISASGSYSRASRKLVEDIKNSDLEDIEMCRIINDRIMMVERNFLSPYVSPRESPFRHILLGSGPHTLKALSNHLEALRTDHPEADGDLFHNQFALATWTVQGCANSLASDIWSLDNQI</sequence>
<dbReference type="Gene3D" id="3.50.30.30">
    <property type="match status" value="1"/>
</dbReference>
<comment type="function">
    <text evidence="2">Cellular uptake of iron occurs via receptor-mediated endocytosis of ligand-occupied transferrin receptor into specialized endosomes. Endosomal acidification leads to iron release. The apotransferrin-receptor complex is then recycled to the cell surface with a return to neutral pH and the concomitant loss of affinity of apotransferrin for its receptor. Transferrin receptor is necessary for development of erythrocytes and the nervous system. Acts as a lipid sensor that regulates mitochondrial fusion by regulating activation of the JNK pathway.</text>
</comment>
<feature type="domain" description="PA" evidence="3">
    <location>
        <begin position="228"/>
        <end position="292"/>
    </location>
</feature>
<dbReference type="GO" id="GO:0042470">
    <property type="term" value="C:melanosome"/>
    <property type="evidence" value="ECO:0007669"/>
    <property type="project" value="UniProtKB-SubCell"/>
</dbReference>
<feature type="domain" description="Peptidase M28" evidence="5">
    <location>
        <begin position="386"/>
        <end position="590"/>
    </location>
</feature>
<evidence type="ECO:0000313" key="7">
    <source>
        <dbReference type="Proteomes" id="UP000694565"/>
    </source>
</evidence>
<proteinExistence type="inferred from homology"/>
<dbReference type="PANTHER" id="PTHR10404">
    <property type="entry name" value="N-ACETYLATED-ALPHA-LINKED ACIDIC DIPEPTIDASE"/>
    <property type="match status" value="1"/>
</dbReference>
<dbReference type="CDD" id="cd09848">
    <property type="entry name" value="M28_TfR"/>
    <property type="match status" value="1"/>
</dbReference>
<organism evidence="6 7">
    <name type="scientific">Cyclopterus lumpus</name>
    <name type="common">Lumpsucker</name>
    <dbReference type="NCBI Taxonomy" id="8103"/>
    <lineage>
        <taxon>Eukaryota</taxon>
        <taxon>Metazoa</taxon>
        <taxon>Chordata</taxon>
        <taxon>Craniata</taxon>
        <taxon>Vertebrata</taxon>
        <taxon>Euteleostomi</taxon>
        <taxon>Actinopterygii</taxon>
        <taxon>Neopterygii</taxon>
        <taxon>Teleostei</taxon>
        <taxon>Neoteleostei</taxon>
        <taxon>Acanthomorphata</taxon>
        <taxon>Eupercaria</taxon>
        <taxon>Perciformes</taxon>
        <taxon>Cottioidei</taxon>
        <taxon>Cottales</taxon>
        <taxon>Cyclopteridae</taxon>
        <taxon>Cyclopterus</taxon>
    </lineage>
</organism>
<keyword evidence="2" id="KW-0325">Glycoprotein</keyword>
<comment type="PTM">
    <text evidence="2">Stearoylated.</text>
</comment>
<dbReference type="FunFam" id="1.20.930.40:FF:000002">
    <property type="entry name" value="Transferrin receptor protein 1"/>
    <property type="match status" value="1"/>
</dbReference>
<reference evidence="6" key="2">
    <citation type="submission" date="2025-09" db="UniProtKB">
        <authorList>
            <consortium name="Ensembl"/>
        </authorList>
    </citation>
    <scope>IDENTIFICATION</scope>
</reference>
<dbReference type="GO" id="GO:0009897">
    <property type="term" value="C:external side of plasma membrane"/>
    <property type="evidence" value="ECO:0007669"/>
    <property type="project" value="TreeGrafter"/>
</dbReference>
<dbReference type="PANTHER" id="PTHR10404:SF26">
    <property type="entry name" value="TRANSFERRIN RECEPTOR PROTEIN 1"/>
    <property type="match status" value="1"/>
</dbReference>
<dbReference type="CTD" id="494477"/>
<comment type="subcellular location">
    <subcellularLocation>
        <location evidence="2">Cell membrane</location>
        <topology evidence="2">Single-pass type II membrane protein</topology>
    </subcellularLocation>
    <subcellularLocation>
        <location evidence="2">Melanosome</location>
    </subcellularLocation>
</comment>
<evidence type="ECO:0000256" key="2">
    <source>
        <dbReference type="RuleBase" id="RU367157"/>
    </source>
</evidence>
<keyword evidence="2" id="KW-0254">Endocytosis</keyword>
<dbReference type="Pfam" id="PF04389">
    <property type="entry name" value="Peptidase_M28"/>
    <property type="match status" value="1"/>
</dbReference>